<feature type="signal peptide" evidence="1">
    <location>
        <begin position="1"/>
        <end position="20"/>
    </location>
</feature>
<keyword evidence="1" id="KW-0732">Signal</keyword>
<protein>
    <recommendedName>
        <fullName evidence="4">DUF3078 domain-containing protein</fullName>
    </recommendedName>
</protein>
<evidence type="ECO:0008006" key="4">
    <source>
        <dbReference type="Google" id="ProtNLM"/>
    </source>
</evidence>
<feature type="chain" id="PRO_5012063301" description="DUF3078 domain-containing protein" evidence="1">
    <location>
        <begin position="21"/>
        <end position="293"/>
    </location>
</feature>
<sequence>MRLVPLLALLVALAPRAQEADTLTAADGWRSSLVATLAGNQASFSNWQEGGVDALSGTASVDGTFDRVVGDFLTEQTLRLVIGVQKQDTLDVRKAIDVARYEASAEVISERVFRPALAVLFRTQFAPGFDYTPTAEEYPSLVVVPGEELKVSDAFAPLVMSQSLGLAVRPGGGAFLRMGVALKETVVGIERLRPVHGNALDQPVRVQAGVDGEAGIDRKIMDNVRLQSRLSMFQAFGQVANQAPDVLFETVLLLKVNSLLNVRVDAAVAYDADVSADVQLREVLALGVSVPIL</sequence>
<comment type="caution">
    <text evidence="2">The sequence shown here is derived from an EMBL/GenBank/DDBJ whole genome shotgun (WGS) entry which is preliminary data.</text>
</comment>
<dbReference type="AlphaFoldDB" id="A0A271J1M7"/>
<dbReference type="EMBL" id="MQWD01000001">
    <property type="protein sequence ID" value="PAP77416.1"/>
    <property type="molecule type" value="Genomic_DNA"/>
</dbReference>
<organism evidence="2 3">
    <name type="scientific">Rubrivirga marina</name>
    <dbReference type="NCBI Taxonomy" id="1196024"/>
    <lineage>
        <taxon>Bacteria</taxon>
        <taxon>Pseudomonadati</taxon>
        <taxon>Rhodothermota</taxon>
        <taxon>Rhodothermia</taxon>
        <taxon>Rhodothermales</taxon>
        <taxon>Rubricoccaceae</taxon>
        <taxon>Rubrivirga</taxon>
    </lineage>
</organism>
<keyword evidence="3" id="KW-1185">Reference proteome</keyword>
<evidence type="ECO:0000256" key="1">
    <source>
        <dbReference type="SAM" id="SignalP"/>
    </source>
</evidence>
<evidence type="ECO:0000313" key="2">
    <source>
        <dbReference type="EMBL" id="PAP77416.1"/>
    </source>
</evidence>
<dbReference type="Pfam" id="PF11276">
    <property type="entry name" value="DUF3078"/>
    <property type="match status" value="1"/>
</dbReference>
<accession>A0A271J1M7</accession>
<proteinExistence type="predicted"/>
<evidence type="ECO:0000313" key="3">
    <source>
        <dbReference type="Proteomes" id="UP000216339"/>
    </source>
</evidence>
<dbReference type="OrthoDB" id="1495718at2"/>
<reference evidence="2 3" key="1">
    <citation type="submission" date="2016-11" db="EMBL/GenBank/DDBJ databases">
        <title>Study of marine rhodopsin-containing bacteria.</title>
        <authorList>
            <person name="Yoshizawa S."/>
            <person name="Kumagai Y."/>
            <person name="Kogure K."/>
        </authorList>
    </citation>
    <scope>NUCLEOTIDE SEQUENCE [LARGE SCALE GENOMIC DNA]</scope>
    <source>
        <strain evidence="2 3">SAORIC-28</strain>
    </source>
</reference>
<dbReference type="InterPro" id="IPR021428">
    <property type="entry name" value="DUF3078"/>
</dbReference>
<dbReference type="Proteomes" id="UP000216339">
    <property type="component" value="Unassembled WGS sequence"/>
</dbReference>
<gene>
    <name evidence="2" type="ORF">BSZ37_13705</name>
</gene>
<name>A0A271J1M7_9BACT</name>
<dbReference type="RefSeq" id="WP_095511083.1">
    <property type="nucleotide sequence ID" value="NZ_MQWD01000001.1"/>
</dbReference>